<dbReference type="Gene3D" id="3.40.1260.20">
    <property type="entry name" value="Ribonuclease E, catalytic domain"/>
    <property type="match status" value="1"/>
</dbReference>
<comment type="function">
    <text evidence="9">Involved in intercistronic processing of primary transcripts from chloroplast operons. The endonucleolytic activity of the enzyme depends on the number of phosphates at the 5' end, is inhibited by structured RNA, and preferentially cleaves A/U-rich sequences.</text>
</comment>
<dbReference type="SUPFAM" id="SSF49452">
    <property type="entry name" value="Starch-binding domain-like"/>
    <property type="match status" value="1"/>
</dbReference>
<evidence type="ECO:0000256" key="8">
    <source>
        <dbReference type="ARBA" id="ARBA00022884"/>
    </source>
</evidence>
<evidence type="ECO:0000259" key="10">
    <source>
        <dbReference type="PROSITE" id="PS51166"/>
    </source>
</evidence>
<keyword evidence="3" id="KW-0540">Nuclease</keyword>
<dbReference type="SMART" id="SM01065">
    <property type="entry name" value="CBM_2"/>
    <property type="match status" value="1"/>
</dbReference>
<reference evidence="12" key="1">
    <citation type="journal article" date="2016" name="Nature">
        <title>The genome of the seagrass Zostera marina reveals angiosperm adaptation to the sea.</title>
        <authorList>
            <person name="Olsen J.L."/>
            <person name="Rouze P."/>
            <person name="Verhelst B."/>
            <person name="Lin Y.-C."/>
            <person name="Bayer T."/>
            <person name="Collen J."/>
            <person name="Dattolo E."/>
            <person name="De Paoli E."/>
            <person name="Dittami S."/>
            <person name="Maumus F."/>
            <person name="Michel G."/>
            <person name="Kersting A."/>
            <person name="Lauritano C."/>
            <person name="Lohaus R."/>
            <person name="Toepel M."/>
            <person name="Tonon T."/>
            <person name="Vanneste K."/>
            <person name="Amirebrahimi M."/>
            <person name="Brakel J."/>
            <person name="Bostroem C."/>
            <person name="Chovatia M."/>
            <person name="Grimwood J."/>
            <person name="Jenkins J.W."/>
            <person name="Jueterbock A."/>
            <person name="Mraz A."/>
            <person name="Stam W.T."/>
            <person name="Tice H."/>
            <person name="Bornberg-Bauer E."/>
            <person name="Green P.J."/>
            <person name="Pearson G.A."/>
            <person name="Procaccini G."/>
            <person name="Duarte C.M."/>
            <person name="Schmutz J."/>
            <person name="Reusch T.B.H."/>
            <person name="Van de Peer Y."/>
        </authorList>
    </citation>
    <scope>NUCLEOTIDE SEQUENCE [LARGE SCALE GENOMIC DNA]</scope>
    <source>
        <strain evidence="12">cv. Finnish</strain>
    </source>
</reference>
<dbReference type="PROSITE" id="PS51166">
    <property type="entry name" value="CBM20"/>
    <property type="match status" value="1"/>
</dbReference>
<dbReference type="InterPro" id="IPR019307">
    <property type="entry name" value="RNA-bd_AU-1/RNase_E/G"/>
</dbReference>
<evidence type="ECO:0000256" key="4">
    <source>
        <dbReference type="ARBA" id="ARBA00022723"/>
    </source>
</evidence>
<dbReference type="Proteomes" id="UP000036987">
    <property type="component" value="Unassembled WGS sequence"/>
</dbReference>
<evidence type="ECO:0000256" key="7">
    <source>
        <dbReference type="ARBA" id="ARBA00022842"/>
    </source>
</evidence>
<comment type="similarity">
    <text evidence="2">Belongs to the RNase E/G family.</text>
</comment>
<keyword evidence="5" id="KW-0255">Endonuclease</keyword>
<organism evidence="11 12">
    <name type="scientific">Zostera marina</name>
    <name type="common">Eelgrass</name>
    <dbReference type="NCBI Taxonomy" id="29655"/>
    <lineage>
        <taxon>Eukaryota</taxon>
        <taxon>Viridiplantae</taxon>
        <taxon>Streptophyta</taxon>
        <taxon>Embryophyta</taxon>
        <taxon>Tracheophyta</taxon>
        <taxon>Spermatophyta</taxon>
        <taxon>Magnoliopsida</taxon>
        <taxon>Liliopsida</taxon>
        <taxon>Zosteraceae</taxon>
        <taxon>Zostera</taxon>
    </lineage>
</organism>
<dbReference type="OMA" id="VRDSWMR"/>
<keyword evidence="8" id="KW-0694">RNA-binding</keyword>
<dbReference type="Pfam" id="PF00686">
    <property type="entry name" value="CBM_20"/>
    <property type="match status" value="1"/>
</dbReference>
<sequence>MELREACRPPLLVFGRNGGSGLRSAGIRRSKISLLPPPHFCYGMPVTKYFKTTQMHIINYAHKSAASTLKGCSPIAFLGLCKVMWVIKADVADGQILYITGDPVALGCWNPEMAIPLSPSNGHAHLWNAEIKVPFGIHFKYNYFIKEKDKPSNDVVWRPGPEFSISIPFPSKQSEYITVSDLWLKKRIRNPVNSLWSSWISDNDHSSKVLKMEDYQTSQTGEHTIQQSDRDHLIGEIFTNYSLTDSGNSRVGKNININGIDSRKSFSERDQPVEEPWLFGSIFPCIVDSPIASDASDHPKVAEVEVMEQESNKKQCLVPATEHQLVRIDESVSTDILINSSVCTMQRIAILENGKLVELLLEPVKNNVQCDNVYLGVVTKLVPHMGGAFVDIGISRPSLMDIKQNREPFAYPPFKSKIKGQKINGSIKIQSEEHIDTEEHELDVCVDENIDHDSLEADQHSSIHDVFDDHEVEDTIDISDSQESVSSETDYDGSEVELDAEHEENDHPIESKVTEDTRSSKVKWVHVRKGTKVIVQVVKEGLGTKGPSLTACPNLRSRFWILISRCNRIGVSKKITGGERTRLRVIAKTLQPPGFGVTVRTVAAGHSLEELQKDLEGLLSTWKGIVEHAKSAALAADDGVEGAVPVILHRAMGQTLSVVQDYFNDKVKNMFVDSPRTYHEVSNYLQEIAPDLCNRVVLYKKSTPIFDDYGLEEEIDNILCKRVLLSNGGSLVIEQTEALVSIDVNGGHSMLGQGTSQEKAVLDVNLAAAKQIARELRLRDIGGIIVVDFIDMADESNKRLVYEEIKKAVERDKSMVKVSELSRHGLMEITRKRVRPSVSFLISEPCICCHGTGRVEALETSFSKIEREILRMLATWNQKTDPENAKSWPRFVLKVDRYMCNYLTSGKRTKLAILSSSLKVWILLKVARGFIRGEFEVKRFMDDKANNEDLVTISRLQSAEERSYIPNSKLTLFPIKKWKSRGR</sequence>
<name>A0A0K9PNR8_ZOSMR</name>
<dbReference type="PANTHER" id="PTHR30001:SF1">
    <property type="entry name" value="RIBONUCLEASE E_G-LIKE PROTEIN, CHLOROPLASTIC"/>
    <property type="match status" value="1"/>
</dbReference>
<evidence type="ECO:0000256" key="6">
    <source>
        <dbReference type="ARBA" id="ARBA00022801"/>
    </source>
</evidence>
<dbReference type="NCBIfam" id="TIGR00757">
    <property type="entry name" value="RNaseEG"/>
    <property type="match status" value="1"/>
</dbReference>
<accession>A0A0K9PNR8</accession>
<dbReference type="AlphaFoldDB" id="A0A0K9PNR8"/>
<keyword evidence="7" id="KW-0460">Magnesium</keyword>
<evidence type="ECO:0000256" key="2">
    <source>
        <dbReference type="ARBA" id="ARBA00005522"/>
    </source>
</evidence>
<dbReference type="GO" id="GO:2001070">
    <property type="term" value="F:starch binding"/>
    <property type="evidence" value="ECO:0007669"/>
    <property type="project" value="InterPro"/>
</dbReference>
<dbReference type="GO" id="GO:0003723">
    <property type="term" value="F:RNA binding"/>
    <property type="evidence" value="ECO:0007669"/>
    <property type="project" value="UniProtKB-KW"/>
</dbReference>
<dbReference type="OrthoDB" id="6123450at2759"/>
<dbReference type="GO" id="GO:0016787">
    <property type="term" value="F:hydrolase activity"/>
    <property type="evidence" value="ECO:0007669"/>
    <property type="project" value="UniProtKB-KW"/>
</dbReference>
<keyword evidence="12" id="KW-1185">Reference proteome</keyword>
<feature type="domain" description="CBM20" evidence="10">
    <location>
        <begin position="75"/>
        <end position="185"/>
    </location>
</feature>
<dbReference type="GO" id="GO:0004540">
    <property type="term" value="F:RNA nuclease activity"/>
    <property type="evidence" value="ECO:0000318"/>
    <property type="project" value="GO_Central"/>
</dbReference>
<dbReference type="Gene3D" id="2.40.50.140">
    <property type="entry name" value="Nucleic acid-binding proteins"/>
    <property type="match status" value="1"/>
</dbReference>
<dbReference type="Pfam" id="PF10150">
    <property type="entry name" value="RNase_E_G"/>
    <property type="match status" value="1"/>
</dbReference>
<dbReference type="PANTHER" id="PTHR30001">
    <property type="entry name" value="RIBONUCLEASE"/>
    <property type="match status" value="1"/>
</dbReference>
<keyword evidence="6" id="KW-0378">Hydrolase</keyword>
<dbReference type="GO" id="GO:0005737">
    <property type="term" value="C:cytoplasm"/>
    <property type="evidence" value="ECO:0000318"/>
    <property type="project" value="GO_Central"/>
</dbReference>
<dbReference type="InterPro" id="IPR012340">
    <property type="entry name" value="NA-bd_OB-fold"/>
</dbReference>
<evidence type="ECO:0000256" key="5">
    <source>
        <dbReference type="ARBA" id="ARBA00022759"/>
    </source>
</evidence>
<dbReference type="GO" id="GO:0004519">
    <property type="term" value="F:endonuclease activity"/>
    <property type="evidence" value="ECO:0007669"/>
    <property type="project" value="UniProtKB-KW"/>
</dbReference>
<dbReference type="Gene3D" id="2.60.40.10">
    <property type="entry name" value="Immunoglobulins"/>
    <property type="match status" value="1"/>
</dbReference>
<dbReference type="GO" id="GO:0006364">
    <property type="term" value="P:rRNA processing"/>
    <property type="evidence" value="ECO:0000318"/>
    <property type="project" value="GO_Central"/>
</dbReference>
<dbReference type="STRING" id="29655.A0A0K9PNR8"/>
<evidence type="ECO:0000256" key="3">
    <source>
        <dbReference type="ARBA" id="ARBA00022722"/>
    </source>
</evidence>
<dbReference type="EMBL" id="LFYR01000714">
    <property type="protein sequence ID" value="KMZ70713.1"/>
    <property type="molecule type" value="Genomic_DNA"/>
</dbReference>
<dbReference type="SUPFAM" id="SSF50249">
    <property type="entry name" value="Nucleic acid-binding proteins"/>
    <property type="match status" value="1"/>
</dbReference>
<evidence type="ECO:0000313" key="12">
    <source>
        <dbReference type="Proteomes" id="UP000036987"/>
    </source>
</evidence>
<dbReference type="InterPro" id="IPR004659">
    <property type="entry name" value="RNase_E/G"/>
</dbReference>
<proteinExistence type="inferred from homology"/>
<comment type="caution">
    <text evidence="11">The sequence shown here is derived from an EMBL/GenBank/DDBJ whole genome shotgun (WGS) entry which is preliminary data.</text>
</comment>
<comment type="cofactor">
    <cofactor evidence="1">
        <name>Mg(2+)</name>
        <dbReference type="ChEBI" id="CHEBI:18420"/>
    </cofactor>
</comment>
<evidence type="ECO:0000313" key="11">
    <source>
        <dbReference type="EMBL" id="KMZ70713.1"/>
    </source>
</evidence>
<dbReference type="InterPro" id="IPR013784">
    <property type="entry name" value="Carb-bd-like_fold"/>
</dbReference>
<dbReference type="GO" id="GO:0046872">
    <property type="term" value="F:metal ion binding"/>
    <property type="evidence" value="ECO:0007669"/>
    <property type="project" value="UniProtKB-KW"/>
</dbReference>
<evidence type="ECO:0000256" key="9">
    <source>
        <dbReference type="ARBA" id="ARBA00023436"/>
    </source>
</evidence>
<dbReference type="FunFam" id="2.60.40.10:FF:001568">
    <property type="entry name" value="Ribonuclease E/G-like protein, chloroplastic"/>
    <property type="match status" value="1"/>
</dbReference>
<dbReference type="InterPro" id="IPR002044">
    <property type="entry name" value="CBM20"/>
</dbReference>
<dbReference type="InterPro" id="IPR013783">
    <property type="entry name" value="Ig-like_fold"/>
</dbReference>
<protein>
    <submittedName>
        <fullName evidence="11">Ribonuclease E/G-like protein, chloroplastic</fullName>
    </submittedName>
</protein>
<evidence type="ECO:0000256" key="1">
    <source>
        <dbReference type="ARBA" id="ARBA00001946"/>
    </source>
</evidence>
<keyword evidence="4" id="KW-0479">Metal-binding</keyword>
<gene>
    <name evidence="11" type="ORF">ZOSMA_195G00090</name>
</gene>